<dbReference type="EMBL" id="GAIX01002760">
    <property type="protein sequence ID" value="JAA89800.1"/>
    <property type="molecule type" value="Transcribed_RNA"/>
</dbReference>
<protein>
    <submittedName>
        <fullName evidence="2">Uncharacterized protein</fullName>
    </submittedName>
</protein>
<keyword evidence="1" id="KW-0472">Membrane</keyword>
<dbReference type="AlphaFoldDB" id="S4PNW7"/>
<reference evidence="2" key="1">
    <citation type="journal article" date="2013" name="BMC Genomics">
        <title>Unscrambling butterfly oogenesis.</title>
        <authorList>
            <person name="Carter J.M."/>
            <person name="Baker S.C."/>
            <person name="Pink R."/>
            <person name="Carter D.R."/>
            <person name="Collins A."/>
            <person name="Tomlin J."/>
            <person name="Gibbs M."/>
            <person name="Breuker C.J."/>
        </authorList>
    </citation>
    <scope>NUCLEOTIDE SEQUENCE</scope>
    <source>
        <tissue evidence="2">Ovary</tissue>
    </source>
</reference>
<accession>S4PNW7</accession>
<evidence type="ECO:0000256" key="1">
    <source>
        <dbReference type="SAM" id="Phobius"/>
    </source>
</evidence>
<organism evidence="2">
    <name type="scientific">Pararge aegeria</name>
    <name type="common">speckled wood butterfly</name>
    <dbReference type="NCBI Taxonomy" id="116150"/>
    <lineage>
        <taxon>Eukaryota</taxon>
        <taxon>Metazoa</taxon>
        <taxon>Ecdysozoa</taxon>
        <taxon>Arthropoda</taxon>
        <taxon>Hexapoda</taxon>
        <taxon>Insecta</taxon>
        <taxon>Pterygota</taxon>
        <taxon>Neoptera</taxon>
        <taxon>Endopterygota</taxon>
        <taxon>Lepidoptera</taxon>
        <taxon>Glossata</taxon>
        <taxon>Ditrysia</taxon>
        <taxon>Papilionoidea</taxon>
        <taxon>Nymphalidae</taxon>
        <taxon>Satyrinae</taxon>
        <taxon>Satyrini</taxon>
        <taxon>Parargina</taxon>
        <taxon>Pararge</taxon>
    </lineage>
</organism>
<sequence length="70" mass="7791">MNAPNSGHAHEEVMEVLSLADVIIIGLTITVILAVCYYLANKLWRHFISHVRKEISKEICSARPTAPTSM</sequence>
<evidence type="ECO:0000313" key="2">
    <source>
        <dbReference type="EMBL" id="JAA89800.1"/>
    </source>
</evidence>
<keyword evidence="1" id="KW-1133">Transmembrane helix</keyword>
<keyword evidence="1" id="KW-0812">Transmembrane</keyword>
<proteinExistence type="predicted"/>
<name>S4PNW7_9NEOP</name>
<feature type="transmembrane region" description="Helical" evidence="1">
    <location>
        <begin position="16"/>
        <end position="40"/>
    </location>
</feature>
<reference evidence="2" key="2">
    <citation type="submission" date="2013-05" db="EMBL/GenBank/DDBJ databases">
        <authorList>
            <person name="Carter J.-M."/>
            <person name="Baker S.C."/>
            <person name="Pink R."/>
            <person name="Carter D.R.F."/>
            <person name="Collins A."/>
            <person name="Tomlin J."/>
            <person name="Gibbs M."/>
            <person name="Breuker C.J."/>
        </authorList>
    </citation>
    <scope>NUCLEOTIDE SEQUENCE</scope>
    <source>
        <tissue evidence="2">Ovary</tissue>
    </source>
</reference>